<accession>A0A1Y1S5R0</accession>
<dbReference type="VEuPathDB" id="MicrosporidiaDB:ECANGB1_2150"/>
<evidence type="ECO:0000256" key="1">
    <source>
        <dbReference type="SAM" id="MobiDB-lite"/>
    </source>
</evidence>
<reference evidence="4 5" key="1">
    <citation type="journal article" date="2017" name="Environ. Microbiol.">
        <title>Decay of the glycolytic pathway and adaptation to intranuclear parasitism within Enterocytozoonidae microsporidia.</title>
        <authorList>
            <person name="Wiredu Boakye D."/>
            <person name="Jaroenlak P."/>
            <person name="Prachumwat A."/>
            <person name="Williams T.A."/>
            <person name="Bateman K.S."/>
            <person name="Itsathitphaisarn O."/>
            <person name="Sritunyalucksana K."/>
            <person name="Paszkiewicz K.H."/>
            <person name="Moore K.A."/>
            <person name="Stentiford G.D."/>
            <person name="Williams B.A."/>
        </authorList>
    </citation>
    <scope>NUCLEOTIDE SEQUENCE [LARGE SCALE GENOMIC DNA]</scope>
    <source>
        <strain evidence="4 5">GB1</strain>
    </source>
</reference>
<evidence type="ECO:0000313" key="5">
    <source>
        <dbReference type="Proteomes" id="UP000192639"/>
    </source>
</evidence>
<name>A0A1Y1S5R0_9MICR</name>
<evidence type="ECO:0000256" key="3">
    <source>
        <dbReference type="SAM" id="SignalP"/>
    </source>
</evidence>
<evidence type="ECO:0000313" key="4">
    <source>
        <dbReference type="EMBL" id="ORD93492.1"/>
    </source>
</evidence>
<dbReference type="Proteomes" id="UP000192639">
    <property type="component" value="Unassembled WGS sequence"/>
</dbReference>
<feature type="chain" id="PRO_5013028045" evidence="3">
    <location>
        <begin position="19"/>
        <end position="308"/>
    </location>
</feature>
<keyword evidence="3" id="KW-0732">Signal</keyword>
<feature type="signal peptide" evidence="3">
    <location>
        <begin position="1"/>
        <end position="18"/>
    </location>
</feature>
<keyword evidence="2" id="KW-1133">Transmembrane helix</keyword>
<gene>
    <name evidence="4" type="ORF">ECANGB1_2150</name>
</gene>
<sequence>MIVVIWLWMIHLLSINCGKDANYQKLKTEYDKLQTTNTMSPSKKYRDNTIIFPDVKWDDDIDKIELVEIKSTGNDISTTDLLGLNDALRNTIRGKITEFLTPDTNPNNLNKDDIVHFFATDSTTAMKFEAAITQLEALIEKQGNAKTRLMHEEIEKAMTKMGNDCKLSAKEKRESLDKHFMQLPYYLSINIDIISNFTTYMYVVFTAGNKTMKSEIITLTRDNNKIQTIHNLEEYEVKITKKATTKVKPQKKKEASKKKETTKKKGASKKGKMVLTIIWAVAGIMLLSIGITILMRKRKTREEVVDLE</sequence>
<keyword evidence="2" id="KW-0812">Transmembrane</keyword>
<evidence type="ECO:0000256" key="2">
    <source>
        <dbReference type="SAM" id="Phobius"/>
    </source>
</evidence>
<keyword evidence="2" id="KW-0472">Membrane</keyword>
<protein>
    <submittedName>
        <fullName evidence="4">Uncharacterized protein</fullName>
    </submittedName>
</protein>
<comment type="caution">
    <text evidence="4">The sequence shown here is derived from an EMBL/GenBank/DDBJ whole genome shotgun (WGS) entry which is preliminary data.</text>
</comment>
<dbReference type="AlphaFoldDB" id="A0A1Y1S5R0"/>
<feature type="region of interest" description="Disordered" evidence="1">
    <location>
        <begin position="246"/>
        <end position="265"/>
    </location>
</feature>
<organism evidence="4 5">
    <name type="scientific">Enterospora canceri</name>
    <dbReference type="NCBI Taxonomy" id="1081671"/>
    <lineage>
        <taxon>Eukaryota</taxon>
        <taxon>Fungi</taxon>
        <taxon>Fungi incertae sedis</taxon>
        <taxon>Microsporidia</taxon>
        <taxon>Enterocytozoonidae</taxon>
        <taxon>Enterospora</taxon>
    </lineage>
</organism>
<feature type="transmembrane region" description="Helical" evidence="2">
    <location>
        <begin position="273"/>
        <end position="294"/>
    </location>
</feature>
<proteinExistence type="predicted"/>
<keyword evidence="5" id="KW-1185">Reference proteome</keyword>
<dbReference type="EMBL" id="LWDP01000075">
    <property type="protein sequence ID" value="ORD93492.1"/>
    <property type="molecule type" value="Genomic_DNA"/>
</dbReference>